<proteinExistence type="predicted"/>
<evidence type="ECO:0000259" key="1">
    <source>
        <dbReference type="Pfam" id="PF08765"/>
    </source>
</evidence>
<evidence type="ECO:0000313" key="4">
    <source>
        <dbReference type="EMBL" id="VFR72238.1"/>
    </source>
</evidence>
<dbReference type="AlphaFoldDB" id="A0A484TBH4"/>
<dbReference type="InterPro" id="IPR009057">
    <property type="entry name" value="Homeodomain-like_sf"/>
</dbReference>
<evidence type="ECO:0000313" key="2">
    <source>
        <dbReference type="EMBL" id="VFR34699.1"/>
    </source>
</evidence>
<dbReference type="GO" id="GO:0003677">
    <property type="term" value="F:DNA binding"/>
    <property type="evidence" value="ECO:0007669"/>
    <property type="project" value="UniProtKB-KW"/>
</dbReference>
<dbReference type="InterPro" id="IPR014875">
    <property type="entry name" value="Mor_transcription_activator"/>
</dbReference>
<accession>A0A484TBH4</accession>
<dbReference type="EMBL" id="CAADIL010000016">
    <property type="protein sequence ID" value="VFR72238.1"/>
    <property type="molecule type" value="Genomic_DNA"/>
</dbReference>
<dbReference type="Pfam" id="PF08765">
    <property type="entry name" value="Mor"/>
    <property type="match status" value="1"/>
</dbReference>
<protein>
    <submittedName>
        <fullName evidence="4">Phage-related putative DNA-binding protein</fullName>
    </submittedName>
</protein>
<reference evidence="4" key="1">
    <citation type="submission" date="2019-03" db="EMBL/GenBank/DDBJ databases">
        <authorList>
            <person name="Danneels B."/>
        </authorList>
    </citation>
    <scope>NUCLEOTIDE SEQUENCE</scope>
</reference>
<organism evidence="4">
    <name type="scientific">plant metagenome</name>
    <dbReference type="NCBI Taxonomy" id="1297885"/>
    <lineage>
        <taxon>unclassified sequences</taxon>
        <taxon>metagenomes</taxon>
        <taxon>organismal metagenomes</taxon>
    </lineage>
</organism>
<dbReference type="EMBL" id="CAADIJ010000011">
    <property type="protein sequence ID" value="VFR70276.1"/>
    <property type="molecule type" value="Genomic_DNA"/>
</dbReference>
<keyword evidence="4" id="KW-0238">DNA-binding</keyword>
<feature type="domain" description="Mor transcription activator" evidence="1">
    <location>
        <begin position="12"/>
        <end position="116"/>
    </location>
</feature>
<dbReference type="SUPFAM" id="SSF46689">
    <property type="entry name" value="Homeodomain-like"/>
    <property type="match status" value="1"/>
</dbReference>
<dbReference type="EMBL" id="CAADIC010000019">
    <property type="protein sequence ID" value="VFR34699.1"/>
    <property type="molecule type" value="Genomic_DNA"/>
</dbReference>
<name>A0A484TBH4_9ZZZZ</name>
<evidence type="ECO:0000313" key="3">
    <source>
        <dbReference type="EMBL" id="VFR70276.1"/>
    </source>
</evidence>
<sequence>MTKPKTSAAEIKRHELLLGVEDHARTILVEHGIAADVADQVAIAIADHLAQDWGGQYVVIPTDYHYKIAQRDIHLCRSFTGDFTALAKAAGMTESGARKMYNRFRRYWTAVNQGRLFD</sequence>
<gene>
    <name evidence="2" type="ORF">ANDA3_3768</name>
    <name evidence="4" type="ORF">DAR2_3618</name>
    <name evidence="3" type="ORF">DAR3_4158</name>
</gene>